<evidence type="ECO:0000313" key="3">
    <source>
        <dbReference type="EMBL" id="KAJ8437993.1"/>
    </source>
</evidence>
<dbReference type="OrthoDB" id="684652at2759"/>
<feature type="domain" description="LOB" evidence="2">
    <location>
        <begin position="5"/>
        <end position="106"/>
    </location>
</feature>
<keyword evidence="4" id="KW-1185">Reference proteome</keyword>
<dbReference type="Proteomes" id="UP001153076">
    <property type="component" value="Unassembled WGS sequence"/>
</dbReference>
<organism evidence="3 4">
    <name type="scientific">Carnegiea gigantea</name>
    <dbReference type="NCBI Taxonomy" id="171969"/>
    <lineage>
        <taxon>Eukaryota</taxon>
        <taxon>Viridiplantae</taxon>
        <taxon>Streptophyta</taxon>
        <taxon>Embryophyta</taxon>
        <taxon>Tracheophyta</taxon>
        <taxon>Spermatophyta</taxon>
        <taxon>Magnoliopsida</taxon>
        <taxon>eudicotyledons</taxon>
        <taxon>Gunneridae</taxon>
        <taxon>Pentapetalae</taxon>
        <taxon>Caryophyllales</taxon>
        <taxon>Cactineae</taxon>
        <taxon>Cactaceae</taxon>
        <taxon>Cactoideae</taxon>
        <taxon>Echinocereeae</taxon>
        <taxon>Carnegiea</taxon>
    </lineage>
</organism>
<dbReference type="Pfam" id="PF03195">
    <property type="entry name" value="LOB"/>
    <property type="match status" value="1"/>
</dbReference>
<evidence type="ECO:0000256" key="1">
    <source>
        <dbReference type="ARBA" id="ARBA00005474"/>
    </source>
</evidence>
<dbReference type="PANTHER" id="PTHR31301">
    <property type="entry name" value="LOB DOMAIN-CONTAINING PROTEIN 4-RELATED"/>
    <property type="match status" value="1"/>
</dbReference>
<dbReference type="EMBL" id="JAKOGI010000273">
    <property type="protein sequence ID" value="KAJ8437993.1"/>
    <property type="molecule type" value="Genomic_DNA"/>
</dbReference>
<evidence type="ECO:0000313" key="4">
    <source>
        <dbReference type="Proteomes" id="UP001153076"/>
    </source>
</evidence>
<protein>
    <recommendedName>
        <fullName evidence="2">LOB domain-containing protein</fullName>
    </recommendedName>
</protein>
<comment type="similarity">
    <text evidence="1">Belongs to the LOB domain-containing protein family.</text>
</comment>
<dbReference type="AlphaFoldDB" id="A0A9Q1K720"/>
<dbReference type="PANTHER" id="PTHR31301:SF120">
    <property type="entry name" value="LOB DOMAIN-CONTAINING PROTEIN 23-RELATED"/>
    <property type="match status" value="1"/>
</dbReference>
<sequence>MGARSRCAACKYLRKRCLSYCIFSPYFPSNDPRRFESVHKIYGASNVARMLQRIPEKQREQAVDSLYFEAQCRIEDPVYGCVKIIYQLQQEINTAQSQLTKIQAQIALIANPYGLAQDPEIDPVQLSDLVDSFFSERHYDEYDPYERPGFPNPWYWAKVELLDS</sequence>
<comment type="caution">
    <text evidence="3">The sequence shown here is derived from an EMBL/GenBank/DDBJ whole genome shotgun (WGS) entry which is preliminary data.</text>
</comment>
<reference evidence="3" key="1">
    <citation type="submission" date="2022-04" db="EMBL/GenBank/DDBJ databases">
        <title>Carnegiea gigantea Genome sequencing and assembly v2.</title>
        <authorList>
            <person name="Copetti D."/>
            <person name="Sanderson M.J."/>
            <person name="Burquez A."/>
            <person name="Wojciechowski M.F."/>
        </authorList>
    </citation>
    <scope>NUCLEOTIDE SEQUENCE</scope>
    <source>
        <strain evidence="3">SGP5-SGP5p</strain>
        <tissue evidence="3">Aerial part</tissue>
    </source>
</reference>
<evidence type="ECO:0000259" key="2">
    <source>
        <dbReference type="PROSITE" id="PS50891"/>
    </source>
</evidence>
<gene>
    <name evidence="3" type="ORF">Cgig2_029974</name>
</gene>
<dbReference type="InterPro" id="IPR004883">
    <property type="entry name" value="LOB"/>
</dbReference>
<dbReference type="PROSITE" id="PS50891">
    <property type="entry name" value="LOB"/>
    <property type="match status" value="1"/>
</dbReference>
<proteinExistence type="inferred from homology"/>
<accession>A0A9Q1K720</accession>
<name>A0A9Q1K720_9CARY</name>